<dbReference type="EMBL" id="ADZX01000783">
    <property type="protein sequence ID" value="EFK95421.1"/>
    <property type="molecule type" value="Genomic_DNA"/>
</dbReference>
<dbReference type="AlphaFoldDB" id="D9PLZ5"/>
<proteinExistence type="predicted"/>
<reference evidence="2" key="1">
    <citation type="submission" date="2010-07" db="EMBL/GenBank/DDBJ databases">
        <authorList>
            <consortium name="CONSOLIDER consortium CSD2007-00005"/>
            <person name="Guazzaroni M.-E."/>
            <person name="Richter M."/>
            <person name="Garcia-Salamanca A."/>
            <person name="Yarza P."/>
            <person name="Ferrer M."/>
        </authorList>
    </citation>
    <scope>NUCLEOTIDE SEQUENCE</scope>
</reference>
<evidence type="ECO:0000256" key="1">
    <source>
        <dbReference type="SAM" id="Phobius"/>
    </source>
</evidence>
<keyword evidence="1" id="KW-0472">Membrane</keyword>
<comment type="caution">
    <text evidence="2">The sequence shown here is derived from an EMBL/GenBank/DDBJ whole genome shotgun (WGS) entry which is preliminary data.</text>
</comment>
<reference evidence="2" key="2">
    <citation type="journal article" date="2011" name="Microb. Ecol.">
        <title>Taxonomic and Functional Metagenomic Profiling of the Microbial Community in the Anoxic Sediment of a Sub-saline Shallow Lake (Laguna de Carrizo, Central Spain).</title>
        <authorList>
            <person name="Ferrer M."/>
            <person name="Guazzaroni M.E."/>
            <person name="Richter M."/>
            <person name="Garcia-Salamanca A."/>
            <person name="Yarza P."/>
            <person name="Suarez-Suarez A."/>
            <person name="Solano J."/>
            <person name="Alcaide M."/>
            <person name="van Dillewijn P."/>
            <person name="Molina-Henares M.A."/>
            <person name="Lopez-Cortes N."/>
            <person name="Al-Ramahi Y."/>
            <person name="Guerrero C."/>
            <person name="Acosta A."/>
            <person name="de Eugenio L.I."/>
            <person name="Martinez V."/>
            <person name="Marques S."/>
            <person name="Rojo F."/>
            <person name="Santero E."/>
            <person name="Genilloud O."/>
            <person name="Perez-Perez J."/>
            <person name="Rossello-Mora R."/>
            <person name="Ramos J.L."/>
        </authorList>
    </citation>
    <scope>NUCLEOTIDE SEQUENCE</scope>
</reference>
<organism evidence="2">
    <name type="scientific">sediment metagenome</name>
    <dbReference type="NCBI Taxonomy" id="749907"/>
    <lineage>
        <taxon>unclassified sequences</taxon>
        <taxon>metagenomes</taxon>
        <taxon>ecological metagenomes</taxon>
    </lineage>
</organism>
<sequence>MEDVENIEIIDQNLYIKYYKAKNILHFARFIAIFSIIVFLILSKVPSIFNFLAIGI</sequence>
<keyword evidence="1" id="KW-0812">Transmembrane</keyword>
<feature type="transmembrane region" description="Helical" evidence="1">
    <location>
        <begin position="24"/>
        <end position="42"/>
    </location>
</feature>
<evidence type="ECO:0000313" key="2">
    <source>
        <dbReference type="EMBL" id="EFK95421.1"/>
    </source>
</evidence>
<protein>
    <submittedName>
        <fullName evidence="2">Uncharacterized protein</fullName>
    </submittedName>
</protein>
<accession>D9PLZ5</accession>
<gene>
    <name evidence="2" type="ORF">LDC_2571</name>
</gene>
<name>D9PLZ5_9ZZZZ</name>
<keyword evidence="1" id="KW-1133">Transmembrane helix</keyword>